<reference evidence="2" key="1">
    <citation type="journal article" date="2015" name="Nat. Genet.">
        <title>The genome and transcriptome of the zoonotic hookworm Ancylostoma ceylanicum identify infection-specific gene families.</title>
        <authorList>
            <person name="Schwarz E.M."/>
            <person name="Hu Y."/>
            <person name="Antoshechkin I."/>
            <person name="Miller M.M."/>
            <person name="Sternberg P.W."/>
            <person name="Aroian R.V."/>
        </authorList>
    </citation>
    <scope>NUCLEOTIDE SEQUENCE</scope>
    <source>
        <strain evidence="2">HY135</strain>
    </source>
</reference>
<proteinExistence type="predicted"/>
<dbReference type="OrthoDB" id="10042652at2759"/>
<dbReference type="AlphaFoldDB" id="A0A016RWS5"/>
<comment type="caution">
    <text evidence="1">The sequence shown here is derived from an EMBL/GenBank/DDBJ whole genome shotgun (WGS) entry which is preliminary data.</text>
</comment>
<evidence type="ECO:0000313" key="1">
    <source>
        <dbReference type="EMBL" id="EYB82756.1"/>
    </source>
</evidence>
<evidence type="ECO:0000313" key="2">
    <source>
        <dbReference type="Proteomes" id="UP000024635"/>
    </source>
</evidence>
<organism evidence="1 2">
    <name type="scientific">Ancylostoma ceylanicum</name>
    <dbReference type="NCBI Taxonomy" id="53326"/>
    <lineage>
        <taxon>Eukaryota</taxon>
        <taxon>Metazoa</taxon>
        <taxon>Ecdysozoa</taxon>
        <taxon>Nematoda</taxon>
        <taxon>Chromadorea</taxon>
        <taxon>Rhabditida</taxon>
        <taxon>Rhabditina</taxon>
        <taxon>Rhabditomorpha</taxon>
        <taxon>Strongyloidea</taxon>
        <taxon>Ancylostomatidae</taxon>
        <taxon>Ancylostomatinae</taxon>
        <taxon>Ancylostoma</taxon>
    </lineage>
</organism>
<protein>
    <submittedName>
        <fullName evidence="1">Uncharacterized protein</fullName>
    </submittedName>
</protein>
<gene>
    <name evidence="1" type="primary">Acey_s0352.g3277</name>
    <name evidence="1" type="ORF">Y032_0352g3277</name>
</gene>
<name>A0A016RWS5_9BILA</name>
<dbReference type="Proteomes" id="UP000024635">
    <property type="component" value="Unassembled WGS sequence"/>
</dbReference>
<accession>A0A016RWS5</accession>
<sequence>MYQAELLGPIAPTCGAFGLRHVSYSVSVRLPLPVVERGTLYCRRGSSLYHASLSIPGFGRNFFTTRTRSRPLNEDQSDTRSDSVAPSRRAFRAPILIQGRGGLTTITDEILRNRACCFEWVLSNYCHNFVVSNPRKLHATFLTFEAGLITSKRSRAASR</sequence>
<keyword evidence="2" id="KW-1185">Reference proteome</keyword>
<dbReference type="EMBL" id="JARK01001688">
    <property type="protein sequence ID" value="EYB82756.1"/>
    <property type="molecule type" value="Genomic_DNA"/>
</dbReference>